<keyword evidence="2" id="KW-1185">Reference proteome</keyword>
<dbReference type="OrthoDB" id="2586076at2759"/>
<sequence>MTVDSILSPLEPPLPEYELDETQTLPTYSTQARSTECLLQFEPPRRTGCPACEWIFETKCMKVNLGRKIWKLNSPTYGSNGVIDGSIQFPDLTHPLDSLHATIEGRLRMACPERKRSMDEGTLVFLRYTVPVEFNPELPESTFSIPIPPTFHQAGRNIPCPPSFFFTESKYILEVSYQIRFDAVWKTKRKQKLESRIVGFYYLPKTSPVIPPLCILPPASRHRENPPLFLEGPDRMSSFPIPPSFHTNRTLTKCQTETLKRLSDSVYLSIPVPGVFTAGQEIPFMISLSFNDDPCMSELLCQNMAIHLFKRVGIAGRGGHADSERNMIVSSAVLKKNSGWAEGVVVIKGSIQAGDAGAECSWRVSDYAYVKYVLRVSISPPSTLVNHVPTFVHEEELDICTSSWGVVDRELVSGGGKTTPAVGLSNSLRRIY</sequence>
<evidence type="ECO:0008006" key="3">
    <source>
        <dbReference type="Google" id="ProtNLM"/>
    </source>
</evidence>
<organism evidence="1 2">
    <name type="scientific">Candolleomyces aberdarensis</name>
    <dbReference type="NCBI Taxonomy" id="2316362"/>
    <lineage>
        <taxon>Eukaryota</taxon>
        <taxon>Fungi</taxon>
        <taxon>Dikarya</taxon>
        <taxon>Basidiomycota</taxon>
        <taxon>Agaricomycotina</taxon>
        <taxon>Agaricomycetes</taxon>
        <taxon>Agaricomycetidae</taxon>
        <taxon>Agaricales</taxon>
        <taxon>Agaricineae</taxon>
        <taxon>Psathyrellaceae</taxon>
        <taxon>Candolleomyces</taxon>
    </lineage>
</organism>
<protein>
    <recommendedName>
        <fullName evidence="3">Arrestin-like N-terminal domain-containing protein</fullName>
    </recommendedName>
</protein>
<dbReference type="AlphaFoldDB" id="A0A4Q2DYN7"/>
<reference evidence="1 2" key="1">
    <citation type="submission" date="2019-01" db="EMBL/GenBank/DDBJ databases">
        <title>Draft genome sequence of Psathyrella aberdarensis IHI B618.</title>
        <authorList>
            <person name="Buettner E."/>
            <person name="Kellner H."/>
        </authorList>
    </citation>
    <scope>NUCLEOTIDE SEQUENCE [LARGE SCALE GENOMIC DNA]</scope>
    <source>
        <strain evidence="1 2">IHI B618</strain>
    </source>
</reference>
<dbReference type="EMBL" id="SDEE01000012">
    <property type="protein sequence ID" value="RXW24886.1"/>
    <property type="molecule type" value="Genomic_DNA"/>
</dbReference>
<dbReference type="STRING" id="2316362.A0A4Q2DYN7"/>
<accession>A0A4Q2DYN7</accession>
<gene>
    <name evidence="1" type="ORF">EST38_g928</name>
</gene>
<comment type="caution">
    <text evidence="1">The sequence shown here is derived from an EMBL/GenBank/DDBJ whole genome shotgun (WGS) entry which is preliminary data.</text>
</comment>
<name>A0A4Q2DYN7_9AGAR</name>
<evidence type="ECO:0000313" key="2">
    <source>
        <dbReference type="Proteomes" id="UP000290288"/>
    </source>
</evidence>
<evidence type="ECO:0000313" key="1">
    <source>
        <dbReference type="EMBL" id="RXW24886.1"/>
    </source>
</evidence>
<proteinExistence type="predicted"/>
<dbReference type="Proteomes" id="UP000290288">
    <property type="component" value="Unassembled WGS sequence"/>
</dbReference>